<evidence type="ECO:0000313" key="4">
    <source>
        <dbReference type="Proteomes" id="UP001172738"/>
    </source>
</evidence>
<reference evidence="3" key="1">
    <citation type="submission" date="2023-06" db="EMBL/GenBank/DDBJ databases">
        <title>SYSU T00b26.</title>
        <authorList>
            <person name="Gao L."/>
            <person name="Fang B.-Z."/>
            <person name="Li W.-J."/>
        </authorList>
    </citation>
    <scope>NUCLEOTIDE SEQUENCE</scope>
    <source>
        <strain evidence="3">SYSU T00b26</strain>
    </source>
</reference>
<dbReference type="EMBL" id="JAUHPV010000001">
    <property type="protein sequence ID" value="MDN4471897.1"/>
    <property type="molecule type" value="Genomic_DNA"/>
</dbReference>
<keyword evidence="2" id="KW-0812">Transmembrane</keyword>
<evidence type="ECO:0000256" key="2">
    <source>
        <dbReference type="SAM" id="Phobius"/>
    </source>
</evidence>
<organism evidence="3 4">
    <name type="scientific">Demequina zhanjiangensis</name>
    <dbReference type="NCBI Taxonomy" id="3051659"/>
    <lineage>
        <taxon>Bacteria</taxon>
        <taxon>Bacillati</taxon>
        <taxon>Actinomycetota</taxon>
        <taxon>Actinomycetes</taxon>
        <taxon>Micrococcales</taxon>
        <taxon>Demequinaceae</taxon>
        <taxon>Demequina</taxon>
    </lineage>
</organism>
<keyword evidence="2" id="KW-0472">Membrane</keyword>
<protein>
    <submittedName>
        <fullName evidence="3">Uncharacterized protein</fullName>
    </submittedName>
</protein>
<dbReference type="RefSeq" id="WP_301125977.1">
    <property type="nucleotide sequence ID" value="NZ_JAUHPV010000001.1"/>
</dbReference>
<dbReference type="Proteomes" id="UP001172738">
    <property type="component" value="Unassembled WGS sequence"/>
</dbReference>
<feature type="transmembrane region" description="Helical" evidence="2">
    <location>
        <begin position="51"/>
        <end position="73"/>
    </location>
</feature>
<accession>A0ABT8FYJ7</accession>
<keyword evidence="4" id="KW-1185">Reference proteome</keyword>
<keyword evidence="2" id="KW-1133">Transmembrane helix</keyword>
<name>A0ABT8FYJ7_9MICO</name>
<feature type="region of interest" description="Disordered" evidence="1">
    <location>
        <begin position="78"/>
        <end position="99"/>
    </location>
</feature>
<gene>
    <name evidence="3" type="ORF">QQX04_02675</name>
</gene>
<proteinExistence type="predicted"/>
<comment type="caution">
    <text evidence="3">The sequence shown here is derived from an EMBL/GenBank/DDBJ whole genome shotgun (WGS) entry which is preliminary data.</text>
</comment>
<feature type="compositionally biased region" description="Low complexity" evidence="1">
    <location>
        <begin position="87"/>
        <end position="99"/>
    </location>
</feature>
<sequence length="522" mass="54225">MNGIHDDDLGRLLRARSEQLASREPAPDERAVDAMVARSRSARTRARTMRVGAVAASVAVVGAAAAGVVLWGGGASEVPPATPTPSPTEVSASPSSSAPAPTFEATLLDGFLPVPHLPAEAVPWDELGAGWFVVAGASPGPAGGYDESGELDFDWHDAIEPDVGISLLSPAGEWYAVRGFEGTGAGEVAAWDGSDLWLETAAVSGPDMDGVRLMAIDARTGEATAPTRELVAGQLVPLRTGSMMSITSAFGYGRADVLYGYLTGMDLIDADGSQSTLCPQEGWDGYGLGTMWQDLSYFVGPGADAPVLCFLERSGDSAGTTAVFVAHAATGEMTQIATFSNPADRYAFAGWRDASTAYVARLAPGSEPAGVAAMFLVDISDGSATEVSLPMYDGLFAEPRFEARVVQAFYDRVSERHVRLEAQGRDEWISAYLSGDESGGIETAWEVEVFDAPGAGLGSVTWSCPSGFPEGVDSSGGLLALRCGLPTGEVTAIGLVDLADASLVGEWQFDDLLLTVSAPPAD</sequence>
<evidence type="ECO:0000256" key="1">
    <source>
        <dbReference type="SAM" id="MobiDB-lite"/>
    </source>
</evidence>
<evidence type="ECO:0000313" key="3">
    <source>
        <dbReference type="EMBL" id="MDN4471897.1"/>
    </source>
</evidence>